<organism evidence="1 2">
    <name type="scientific">Marssonina brunnea f. sp. multigermtubi (strain MB_m1)</name>
    <name type="common">Marssonina leaf spot fungus</name>
    <dbReference type="NCBI Taxonomy" id="1072389"/>
    <lineage>
        <taxon>Eukaryota</taxon>
        <taxon>Fungi</taxon>
        <taxon>Dikarya</taxon>
        <taxon>Ascomycota</taxon>
        <taxon>Pezizomycotina</taxon>
        <taxon>Leotiomycetes</taxon>
        <taxon>Helotiales</taxon>
        <taxon>Drepanopezizaceae</taxon>
        <taxon>Drepanopeziza</taxon>
    </lineage>
</organism>
<dbReference type="OMA" id="REAYLIT"/>
<proteinExistence type="predicted"/>
<dbReference type="EMBL" id="JH921450">
    <property type="protein sequence ID" value="EKD13317.1"/>
    <property type="molecule type" value="Genomic_DNA"/>
</dbReference>
<gene>
    <name evidence="1" type="ORF">MBM_08400</name>
</gene>
<name>K1WLY2_MARBU</name>
<evidence type="ECO:0000313" key="1">
    <source>
        <dbReference type="EMBL" id="EKD13317.1"/>
    </source>
</evidence>
<dbReference type="OrthoDB" id="3751033at2759"/>
<dbReference type="AlphaFoldDB" id="K1WLY2"/>
<protein>
    <submittedName>
        <fullName evidence="1">Polyprotein</fullName>
    </submittedName>
</protein>
<evidence type="ECO:0000313" key="2">
    <source>
        <dbReference type="Proteomes" id="UP000006753"/>
    </source>
</evidence>
<dbReference type="InParanoid" id="K1WLY2"/>
<dbReference type="eggNOG" id="ENOG502SZ7E">
    <property type="taxonomic scope" value="Eukaryota"/>
</dbReference>
<dbReference type="KEGG" id="mbe:MBM_08400"/>
<reference evidence="1 2" key="1">
    <citation type="journal article" date="2012" name="BMC Genomics">
        <title>Sequencing the genome of Marssonina brunnea reveals fungus-poplar co-evolution.</title>
        <authorList>
            <person name="Zhu S."/>
            <person name="Cao Y.-Z."/>
            <person name="Jiang C."/>
            <person name="Tan B.-Y."/>
            <person name="Wang Z."/>
            <person name="Feng S."/>
            <person name="Zhang L."/>
            <person name="Su X.-H."/>
            <person name="Brejova B."/>
            <person name="Vinar T."/>
            <person name="Xu M."/>
            <person name="Wang M.-X."/>
            <person name="Zhang S.-G."/>
            <person name="Huang M.-R."/>
            <person name="Wu R."/>
            <person name="Zhou Y."/>
        </authorList>
    </citation>
    <scope>NUCLEOTIDE SEQUENCE [LARGE SCALE GENOMIC DNA]</scope>
    <source>
        <strain evidence="1 2">MB_m1</strain>
    </source>
</reference>
<dbReference type="Proteomes" id="UP000006753">
    <property type="component" value="Unassembled WGS sequence"/>
</dbReference>
<dbReference type="HOGENOM" id="CLU_1759199_0_0_1"/>
<keyword evidence="2" id="KW-1185">Reference proteome</keyword>
<accession>K1WLY2</accession>
<sequence length="148" mass="17059">MTSLLYGILEAKTHYMRQSSFDSCFFISINKDQLRIAALQTDDVLMVINRVIKAKEEKELVKSKLKSKEIKIFTHAEPMIFNKCKLSLNKNEFGVLIGQKKQSERLAIIKLDSAIRAKEYLEQRAREAYLITICYLKASYALSIAAQY</sequence>